<dbReference type="InParanoid" id="M0MD17"/>
<comment type="caution">
    <text evidence="1">The sequence shown here is derived from an EMBL/GenBank/DDBJ whole genome shotgun (WGS) entry which is preliminary data.</text>
</comment>
<proteinExistence type="predicted"/>
<dbReference type="OrthoDB" id="204979at2157"/>
<keyword evidence="2" id="KW-1185">Reference proteome</keyword>
<dbReference type="RefSeq" id="WP_006078613.1">
    <property type="nucleotide sequence ID" value="NZ_AOMD01000029.1"/>
</dbReference>
<protein>
    <recommendedName>
        <fullName evidence="3">Small CPxCG-related zinc finger protein</fullName>
    </recommendedName>
</protein>
<evidence type="ECO:0008006" key="3">
    <source>
        <dbReference type="Google" id="ProtNLM"/>
    </source>
</evidence>
<dbReference type="AlphaFoldDB" id="M0MD17"/>
<evidence type="ECO:0000313" key="2">
    <source>
        <dbReference type="Proteomes" id="UP000011669"/>
    </source>
</evidence>
<accession>M0MD17</accession>
<reference evidence="1 2" key="1">
    <citation type="journal article" date="2014" name="PLoS Genet.">
        <title>Phylogenetically driven sequencing of extremely halophilic archaea reveals strategies for static and dynamic osmo-response.</title>
        <authorList>
            <person name="Becker E.A."/>
            <person name="Seitzer P.M."/>
            <person name="Tritt A."/>
            <person name="Larsen D."/>
            <person name="Krusor M."/>
            <person name="Yao A.I."/>
            <person name="Wu D."/>
            <person name="Madern D."/>
            <person name="Eisen J.A."/>
            <person name="Darling A.E."/>
            <person name="Facciotti M.T."/>
        </authorList>
    </citation>
    <scope>NUCLEOTIDE SEQUENCE [LARGE SCALE GENOMIC DNA]</scope>
    <source>
        <strain evidence="1 2">DSM 5350</strain>
    </source>
</reference>
<sequence>MKDVFRELGRRAEKFKQDVNAGAGETADYECMECEEQFAVKPDQCPNCGSEQIPSTETEGESA</sequence>
<dbReference type="Proteomes" id="UP000011669">
    <property type="component" value="Unassembled WGS sequence"/>
</dbReference>
<dbReference type="EMBL" id="AOMD01000029">
    <property type="protein sequence ID" value="EMA43631.1"/>
    <property type="molecule type" value="Genomic_DNA"/>
</dbReference>
<name>M0MD17_9EURY</name>
<organism evidence="1 2">
    <name type="scientific">Halococcus saccharolyticus DSM 5350</name>
    <dbReference type="NCBI Taxonomy" id="1227455"/>
    <lineage>
        <taxon>Archaea</taxon>
        <taxon>Methanobacteriati</taxon>
        <taxon>Methanobacteriota</taxon>
        <taxon>Stenosarchaea group</taxon>
        <taxon>Halobacteria</taxon>
        <taxon>Halobacteriales</taxon>
        <taxon>Halococcaceae</taxon>
        <taxon>Halococcus</taxon>
    </lineage>
</organism>
<dbReference type="PATRIC" id="fig|1227455.4.peg.2804"/>
<gene>
    <name evidence="1" type="ORF">C449_13767</name>
</gene>
<evidence type="ECO:0000313" key="1">
    <source>
        <dbReference type="EMBL" id="EMA43631.1"/>
    </source>
</evidence>